<reference evidence="1" key="1">
    <citation type="submission" date="2021-02" db="EMBL/GenBank/DDBJ databases">
        <title>Genome sequence Cadophora malorum strain M34.</title>
        <authorList>
            <person name="Stefanovic E."/>
            <person name="Vu D."/>
            <person name="Scully C."/>
            <person name="Dijksterhuis J."/>
            <person name="Roader J."/>
            <person name="Houbraken J."/>
        </authorList>
    </citation>
    <scope>NUCLEOTIDE SEQUENCE</scope>
    <source>
        <strain evidence="1">M34</strain>
    </source>
</reference>
<accession>A0A8H7W712</accession>
<dbReference type="AlphaFoldDB" id="A0A8H7W712"/>
<comment type="caution">
    <text evidence="1">The sequence shown here is derived from an EMBL/GenBank/DDBJ whole genome shotgun (WGS) entry which is preliminary data.</text>
</comment>
<name>A0A8H7W712_9HELO</name>
<evidence type="ECO:0000313" key="1">
    <source>
        <dbReference type="EMBL" id="KAG4419936.1"/>
    </source>
</evidence>
<dbReference type="OrthoDB" id="6428749at2759"/>
<protein>
    <submittedName>
        <fullName evidence="1">Uncharacterized protein</fullName>
    </submittedName>
</protein>
<proteinExistence type="predicted"/>
<organism evidence="1 2">
    <name type="scientific">Cadophora malorum</name>
    <dbReference type="NCBI Taxonomy" id="108018"/>
    <lineage>
        <taxon>Eukaryota</taxon>
        <taxon>Fungi</taxon>
        <taxon>Dikarya</taxon>
        <taxon>Ascomycota</taxon>
        <taxon>Pezizomycotina</taxon>
        <taxon>Leotiomycetes</taxon>
        <taxon>Helotiales</taxon>
        <taxon>Ploettnerulaceae</taxon>
        <taxon>Cadophora</taxon>
    </lineage>
</organism>
<dbReference type="EMBL" id="JAFJYH010000095">
    <property type="protein sequence ID" value="KAG4419936.1"/>
    <property type="molecule type" value="Genomic_DNA"/>
</dbReference>
<sequence length="129" mass="14366">MQQKIMSKRPWQDVAKEAQKFRDASLAQVPGIDEVFGRHTFSNTLLKDVTAIPRLVMNESDVQITESLPEKLVEILAKGKLPATDVTLAFLRRAAGSETREESFGTMPVSKKLIPDRSIASLRFSPDVP</sequence>
<gene>
    <name evidence="1" type="ORF">IFR04_006973</name>
</gene>
<evidence type="ECO:0000313" key="2">
    <source>
        <dbReference type="Proteomes" id="UP000664132"/>
    </source>
</evidence>
<keyword evidence="2" id="KW-1185">Reference proteome</keyword>
<dbReference type="Proteomes" id="UP000664132">
    <property type="component" value="Unassembled WGS sequence"/>
</dbReference>